<dbReference type="OrthoDB" id="383384at2157"/>
<accession>L9WWE3</accession>
<dbReference type="RefSeq" id="WP_005559943.1">
    <property type="nucleotide sequence ID" value="NZ_AOIB01000043.1"/>
</dbReference>
<proteinExistence type="predicted"/>
<evidence type="ECO:0000313" key="2">
    <source>
        <dbReference type="EMBL" id="ELY53486.1"/>
    </source>
</evidence>
<evidence type="ECO:0000256" key="1">
    <source>
        <dbReference type="SAM" id="Phobius"/>
    </source>
</evidence>
<keyword evidence="1" id="KW-0472">Membrane</keyword>
<evidence type="ECO:0000313" key="3">
    <source>
        <dbReference type="Proteomes" id="UP000011688"/>
    </source>
</evidence>
<dbReference type="EMBL" id="AOIB01000043">
    <property type="protein sequence ID" value="ELY53486.1"/>
    <property type="molecule type" value="Genomic_DNA"/>
</dbReference>
<feature type="transmembrane region" description="Helical" evidence="1">
    <location>
        <begin position="31"/>
        <end position="50"/>
    </location>
</feature>
<protein>
    <submittedName>
        <fullName evidence="2">Uncharacterized protein</fullName>
    </submittedName>
</protein>
<keyword evidence="1" id="KW-1133">Transmembrane helix</keyword>
<organism evidence="2 3">
    <name type="scientific">Natronococcus amylolyticus DSM 10524</name>
    <dbReference type="NCBI Taxonomy" id="1227497"/>
    <lineage>
        <taxon>Archaea</taxon>
        <taxon>Methanobacteriati</taxon>
        <taxon>Methanobacteriota</taxon>
        <taxon>Stenosarchaea group</taxon>
        <taxon>Halobacteria</taxon>
        <taxon>Halobacteriales</taxon>
        <taxon>Natrialbaceae</taxon>
        <taxon>Natronococcus</taxon>
    </lineage>
</organism>
<keyword evidence="1" id="KW-0812">Transmembrane</keyword>
<dbReference type="AlphaFoldDB" id="L9WWE3"/>
<dbReference type="Proteomes" id="UP000011688">
    <property type="component" value="Unassembled WGS sequence"/>
</dbReference>
<reference evidence="2 3" key="1">
    <citation type="journal article" date="2014" name="PLoS Genet.">
        <title>Phylogenetically driven sequencing of extremely halophilic archaea reveals strategies for static and dynamic osmo-response.</title>
        <authorList>
            <person name="Becker E.A."/>
            <person name="Seitzer P.M."/>
            <person name="Tritt A."/>
            <person name="Larsen D."/>
            <person name="Krusor M."/>
            <person name="Yao A.I."/>
            <person name="Wu D."/>
            <person name="Madern D."/>
            <person name="Eisen J.A."/>
            <person name="Darling A.E."/>
            <person name="Facciotti M.T."/>
        </authorList>
    </citation>
    <scope>NUCLEOTIDE SEQUENCE [LARGE SCALE GENOMIC DNA]</scope>
    <source>
        <strain evidence="2 3">DSM 10524</strain>
    </source>
</reference>
<comment type="caution">
    <text evidence="2">The sequence shown here is derived from an EMBL/GenBank/DDBJ whole genome shotgun (WGS) entry which is preliminary data.</text>
</comment>
<sequence>MVRARIVGLGLVLATGLHLWTTTRVSGYELQVLFALLTMSVALAAVVVLFRSSASMRPSNSLGDTASLET</sequence>
<gene>
    <name evidence="2" type="ORF">C491_21396</name>
</gene>
<keyword evidence="3" id="KW-1185">Reference proteome</keyword>
<name>L9WWE3_9EURY</name>